<dbReference type="Gene3D" id="3.10.290.30">
    <property type="entry name" value="MM3350-like"/>
    <property type="match status" value="1"/>
</dbReference>
<dbReference type="Pfam" id="PF07929">
    <property type="entry name" value="PRiA4_ORF3"/>
    <property type="match status" value="1"/>
</dbReference>
<evidence type="ECO:0000313" key="3">
    <source>
        <dbReference type="EMBL" id="NML15019.1"/>
    </source>
</evidence>
<dbReference type="Proteomes" id="UP000574067">
    <property type="component" value="Unassembled WGS sequence"/>
</dbReference>
<feature type="region of interest" description="Disordered" evidence="1">
    <location>
        <begin position="150"/>
        <end position="186"/>
    </location>
</feature>
<dbReference type="RefSeq" id="WP_169159917.1">
    <property type="nucleotide sequence ID" value="NZ_JABBFW010000004.1"/>
</dbReference>
<keyword evidence="4" id="KW-1185">Reference proteome</keyword>
<feature type="domain" description="Plasmid pRiA4b Orf3-like" evidence="2">
    <location>
        <begin position="43"/>
        <end position="169"/>
    </location>
</feature>
<evidence type="ECO:0000259" key="2">
    <source>
        <dbReference type="Pfam" id="PF07929"/>
    </source>
</evidence>
<comment type="caution">
    <text evidence="3">The sequence shown here is derived from an EMBL/GenBank/DDBJ whole genome shotgun (WGS) entry which is preliminary data.</text>
</comment>
<proteinExistence type="predicted"/>
<accession>A0A848F956</accession>
<dbReference type="SUPFAM" id="SSF159941">
    <property type="entry name" value="MM3350-like"/>
    <property type="match status" value="1"/>
</dbReference>
<dbReference type="AlphaFoldDB" id="A0A848F956"/>
<dbReference type="InterPro" id="IPR012912">
    <property type="entry name" value="Plasmid_pRiA4b_Orf3-like"/>
</dbReference>
<sequence>MATRKSGTSGKSTARPVGGPAHLYTLEVFLISGPIQDSFLEKNEVISRTLQIRGDQTLQALHQAIFEAFDRDDEHMYEFQVGGKGPMDPKARRYVLSLAMDNDPGPGKPAGDVERTTVGALGLKLDDAFGYWFDFGDDWWHQINVVGLDEKPGDGPYPRVIQRVGDSPPQYADWDEEDEDEDGEGR</sequence>
<evidence type="ECO:0000313" key="4">
    <source>
        <dbReference type="Proteomes" id="UP000574067"/>
    </source>
</evidence>
<dbReference type="EMBL" id="JABBFW010000004">
    <property type="protein sequence ID" value="NML15019.1"/>
    <property type="molecule type" value="Genomic_DNA"/>
</dbReference>
<name>A0A848F956_9BURK</name>
<gene>
    <name evidence="3" type="ORF">HHL10_08520</name>
</gene>
<protein>
    <submittedName>
        <fullName evidence="3">Plasmid pRiA4b ORF-3 family protein</fullName>
    </submittedName>
</protein>
<reference evidence="3 4" key="1">
    <citation type="submission" date="2020-04" db="EMBL/GenBank/DDBJ databases">
        <title>Azohydromonas sp. isolated from soil.</title>
        <authorList>
            <person name="Dahal R.H."/>
        </authorList>
    </citation>
    <scope>NUCLEOTIDE SEQUENCE [LARGE SCALE GENOMIC DNA]</scope>
    <source>
        <strain evidence="3 4">G-1-1-14</strain>
    </source>
</reference>
<dbReference type="InterPro" id="IPR024047">
    <property type="entry name" value="MM3350-like_sf"/>
</dbReference>
<evidence type="ECO:0000256" key="1">
    <source>
        <dbReference type="SAM" id="MobiDB-lite"/>
    </source>
</evidence>
<organism evidence="3 4">
    <name type="scientific">Azohydromonas caseinilytica</name>
    <dbReference type="NCBI Taxonomy" id="2728836"/>
    <lineage>
        <taxon>Bacteria</taxon>
        <taxon>Pseudomonadati</taxon>
        <taxon>Pseudomonadota</taxon>
        <taxon>Betaproteobacteria</taxon>
        <taxon>Burkholderiales</taxon>
        <taxon>Sphaerotilaceae</taxon>
        <taxon>Azohydromonas</taxon>
    </lineage>
</organism>
<feature type="compositionally biased region" description="Acidic residues" evidence="1">
    <location>
        <begin position="173"/>
        <end position="186"/>
    </location>
</feature>